<feature type="chain" id="PRO_5004209574" evidence="1">
    <location>
        <begin position="19"/>
        <end position="130"/>
    </location>
</feature>
<evidence type="ECO:0000313" key="2">
    <source>
        <dbReference type="EMBL" id="ABD32597.1"/>
    </source>
</evidence>
<organism evidence="2">
    <name type="scientific">Medicago truncatula</name>
    <name type="common">Barrel medic</name>
    <name type="synonym">Medicago tribuloides</name>
    <dbReference type="NCBI Taxonomy" id="3880"/>
    <lineage>
        <taxon>Eukaryota</taxon>
        <taxon>Viridiplantae</taxon>
        <taxon>Streptophyta</taxon>
        <taxon>Embryophyta</taxon>
        <taxon>Tracheophyta</taxon>
        <taxon>Spermatophyta</taxon>
        <taxon>Magnoliopsida</taxon>
        <taxon>eudicotyledons</taxon>
        <taxon>Gunneridae</taxon>
        <taxon>Pentapetalae</taxon>
        <taxon>rosids</taxon>
        <taxon>fabids</taxon>
        <taxon>Fabales</taxon>
        <taxon>Fabaceae</taxon>
        <taxon>Papilionoideae</taxon>
        <taxon>50 kb inversion clade</taxon>
        <taxon>NPAAA clade</taxon>
        <taxon>Hologalegina</taxon>
        <taxon>IRL clade</taxon>
        <taxon>Trifolieae</taxon>
        <taxon>Medicago</taxon>
    </lineage>
</organism>
<evidence type="ECO:0000256" key="1">
    <source>
        <dbReference type="SAM" id="SignalP"/>
    </source>
</evidence>
<reference evidence="2" key="1">
    <citation type="submission" date="2004-11" db="EMBL/GenBank/DDBJ databases">
        <title>Medicago truncatula BAC genomic sequence.</title>
        <authorList>
            <person name="Town C.D."/>
            <person name="Tallon L.J."/>
            <person name="Arbogast T."/>
            <person name="Althoff R."/>
            <person name="Hine E."/>
            <person name="Monaghan E."/>
            <person name="Smith S.A."/>
            <person name="Utterback T."/>
            <person name="Feldblyum T."/>
            <person name="Koo H."/>
            <person name="Cheung F."/>
        </authorList>
    </citation>
    <scope>NUCLEOTIDE SEQUENCE</scope>
</reference>
<sequence length="130" mass="14933">MIVMNLFTWSAMIGSCSSYKSNWMEEFIYFGFMLKLIGRGDAFVSGQVRRLKVRNIIPVEGGNPPKYAKRTQLEISAGEFPAVPKILRKQLPTKVLPGNLNPWQNPCFLQEIPEENREFLTLKIVISWIL</sequence>
<keyword evidence="1" id="KW-0732">Signal</keyword>
<name>Q2HTZ0_MEDTR</name>
<dbReference type="EMBL" id="AC149577">
    <property type="protein sequence ID" value="ABD32597.1"/>
    <property type="molecule type" value="Genomic_DNA"/>
</dbReference>
<dbReference type="AlphaFoldDB" id="Q2HTZ0"/>
<proteinExistence type="predicted"/>
<gene>
    <name evidence="2" type="ORF">MtrDRAFT_AC149577g17v1</name>
</gene>
<reference evidence="2" key="2">
    <citation type="submission" date="2006-02" db="EMBL/GenBank/DDBJ databases">
        <authorList>
            <consortium name="The International Medicago Genome Annotation Group"/>
        </authorList>
    </citation>
    <scope>NUCLEOTIDE SEQUENCE</scope>
</reference>
<protein>
    <submittedName>
        <fullName evidence="2">Uncharacterized protein</fullName>
    </submittedName>
</protein>
<feature type="signal peptide" evidence="1">
    <location>
        <begin position="1"/>
        <end position="18"/>
    </location>
</feature>
<accession>Q2HTZ0</accession>